<dbReference type="EMBL" id="PUIA01000014">
    <property type="protein sequence ID" value="PQO40273.1"/>
    <property type="molecule type" value="Genomic_DNA"/>
</dbReference>
<protein>
    <submittedName>
        <fullName evidence="3">Serine hydrolase</fullName>
    </submittedName>
</protein>
<accession>A0A2S8G775</accession>
<dbReference type="InterPro" id="IPR001466">
    <property type="entry name" value="Beta-lactam-related"/>
</dbReference>
<dbReference type="Proteomes" id="UP000240009">
    <property type="component" value="Unassembled WGS sequence"/>
</dbReference>
<evidence type="ECO:0000313" key="3">
    <source>
        <dbReference type="EMBL" id="PQO40273.1"/>
    </source>
</evidence>
<sequence>MKLIPSPACLFALCATLSLASSGLAQEKPVSSIASAVQPFVEDQELAGAVMLVANKDKVLYEGAVGFANIGDDKKMQTDSMFWIASQSKPITAAALMMLVDEGKVNVNDPVEKYLPEFKGQMVIAEKDDHHILLKKPQHPITVANVISHTSGLPFASRIETPTLDRLPLADRVRSYAMTPLEFEPDTKYQYSNAGINTAARIIEVVSGQPFETFLQERLFTPLGMKEATFWPTEEQAARIALAYKPGAGGNDLEATTIVQLQYPLTEHKDRYPMPAGGLFATAEDLSRFYRMLANGGELDGRRYLSEEAVATMTSKQTGDLPNQYGFGFSTGDRVGHGGAYSTNSYLDKKQGLILVWLVQHAGFPGKGAQAQEAFRRAAIEQFGNP</sequence>
<evidence type="ECO:0000313" key="4">
    <source>
        <dbReference type="Proteomes" id="UP000240009"/>
    </source>
</evidence>
<dbReference type="OrthoDB" id="9770183at2"/>
<dbReference type="Gene3D" id="3.40.710.10">
    <property type="entry name" value="DD-peptidase/beta-lactamase superfamily"/>
    <property type="match status" value="1"/>
</dbReference>
<dbReference type="PANTHER" id="PTHR43283:SF3">
    <property type="entry name" value="BETA-LACTAMASE FAMILY PROTEIN (AFU_ORTHOLOGUE AFUA_5G07500)"/>
    <property type="match status" value="1"/>
</dbReference>
<gene>
    <name evidence="3" type="ORF">C5Y96_01495</name>
</gene>
<name>A0A2S8G775_9BACT</name>
<dbReference type="InterPro" id="IPR012338">
    <property type="entry name" value="Beta-lactam/transpept-like"/>
</dbReference>
<dbReference type="AlphaFoldDB" id="A0A2S8G775"/>
<dbReference type="InterPro" id="IPR050789">
    <property type="entry name" value="Diverse_Enzym_Activities"/>
</dbReference>
<dbReference type="PANTHER" id="PTHR43283">
    <property type="entry name" value="BETA-LACTAMASE-RELATED"/>
    <property type="match status" value="1"/>
</dbReference>
<dbReference type="RefSeq" id="WP_105349781.1">
    <property type="nucleotide sequence ID" value="NZ_PUIA01000014.1"/>
</dbReference>
<keyword evidence="3" id="KW-0378">Hydrolase</keyword>
<keyword evidence="1" id="KW-0732">Signal</keyword>
<dbReference type="SUPFAM" id="SSF56601">
    <property type="entry name" value="beta-lactamase/transpeptidase-like"/>
    <property type="match status" value="1"/>
</dbReference>
<reference evidence="3 4" key="1">
    <citation type="submission" date="2018-02" db="EMBL/GenBank/DDBJ databases">
        <title>Comparative genomes isolates from brazilian mangrove.</title>
        <authorList>
            <person name="Araujo J.E."/>
            <person name="Taketani R.G."/>
            <person name="Silva M.C.P."/>
            <person name="Loureco M.V."/>
            <person name="Andreote F.D."/>
        </authorList>
    </citation>
    <scope>NUCLEOTIDE SEQUENCE [LARGE SCALE GENOMIC DNA]</scope>
    <source>
        <strain evidence="3 4">HEX-2 MGV</strain>
    </source>
</reference>
<comment type="caution">
    <text evidence="3">The sequence shown here is derived from an EMBL/GenBank/DDBJ whole genome shotgun (WGS) entry which is preliminary data.</text>
</comment>
<proteinExistence type="predicted"/>
<dbReference type="Pfam" id="PF00144">
    <property type="entry name" value="Beta-lactamase"/>
    <property type="match status" value="1"/>
</dbReference>
<evidence type="ECO:0000259" key="2">
    <source>
        <dbReference type="Pfam" id="PF00144"/>
    </source>
</evidence>
<evidence type="ECO:0000256" key="1">
    <source>
        <dbReference type="SAM" id="SignalP"/>
    </source>
</evidence>
<dbReference type="GO" id="GO:0016787">
    <property type="term" value="F:hydrolase activity"/>
    <property type="evidence" value="ECO:0007669"/>
    <property type="project" value="UniProtKB-KW"/>
</dbReference>
<organism evidence="3 4">
    <name type="scientific">Blastopirellula marina</name>
    <dbReference type="NCBI Taxonomy" id="124"/>
    <lineage>
        <taxon>Bacteria</taxon>
        <taxon>Pseudomonadati</taxon>
        <taxon>Planctomycetota</taxon>
        <taxon>Planctomycetia</taxon>
        <taxon>Pirellulales</taxon>
        <taxon>Pirellulaceae</taxon>
        <taxon>Blastopirellula</taxon>
    </lineage>
</organism>
<feature type="chain" id="PRO_5015454430" evidence="1">
    <location>
        <begin position="21"/>
        <end position="386"/>
    </location>
</feature>
<feature type="signal peptide" evidence="1">
    <location>
        <begin position="1"/>
        <end position="20"/>
    </location>
</feature>
<feature type="domain" description="Beta-lactamase-related" evidence="2">
    <location>
        <begin position="34"/>
        <end position="369"/>
    </location>
</feature>